<evidence type="ECO:0000259" key="2">
    <source>
        <dbReference type="PROSITE" id="PS50994"/>
    </source>
</evidence>
<keyword evidence="4" id="KW-1185">Reference proteome</keyword>
<evidence type="ECO:0000313" key="4">
    <source>
        <dbReference type="Proteomes" id="UP000186817"/>
    </source>
</evidence>
<dbReference type="GO" id="GO:0003676">
    <property type="term" value="F:nucleic acid binding"/>
    <property type="evidence" value="ECO:0007669"/>
    <property type="project" value="InterPro"/>
</dbReference>
<dbReference type="InterPro" id="IPR036397">
    <property type="entry name" value="RNaseH_sf"/>
</dbReference>
<dbReference type="InterPro" id="IPR012337">
    <property type="entry name" value="RNaseH-like_sf"/>
</dbReference>
<proteinExistence type="predicted"/>
<dbReference type="Gene3D" id="3.30.420.10">
    <property type="entry name" value="Ribonuclease H-like superfamily/Ribonuclease H"/>
    <property type="match status" value="1"/>
</dbReference>
<protein>
    <recommendedName>
        <fullName evidence="2">Integrase catalytic domain-containing protein</fullName>
    </recommendedName>
</protein>
<feature type="region of interest" description="Disordered" evidence="1">
    <location>
        <begin position="312"/>
        <end position="338"/>
    </location>
</feature>
<evidence type="ECO:0000256" key="1">
    <source>
        <dbReference type="SAM" id="MobiDB-lite"/>
    </source>
</evidence>
<gene>
    <name evidence="3" type="ORF">AK812_SmicGene44433</name>
</gene>
<feature type="compositionally biased region" description="Basic and acidic residues" evidence="1">
    <location>
        <begin position="315"/>
        <end position="325"/>
    </location>
</feature>
<reference evidence="3 4" key="1">
    <citation type="submission" date="2016-02" db="EMBL/GenBank/DDBJ databases">
        <title>Genome analysis of coral dinoflagellate symbionts highlights evolutionary adaptations to a symbiotic lifestyle.</title>
        <authorList>
            <person name="Aranda M."/>
            <person name="Li Y."/>
            <person name="Liew Y.J."/>
            <person name="Baumgarten S."/>
            <person name="Simakov O."/>
            <person name="Wilson M."/>
            <person name="Piel J."/>
            <person name="Ashoor H."/>
            <person name="Bougouffa S."/>
            <person name="Bajic V.B."/>
            <person name="Ryu T."/>
            <person name="Ravasi T."/>
            <person name="Bayer T."/>
            <person name="Micklem G."/>
            <person name="Kim H."/>
            <person name="Bhak J."/>
            <person name="Lajeunesse T.C."/>
            <person name="Voolstra C.R."/>
        </authorList>
    </citation>
    <scope>NUCLEOTIDE SEQUENCE [LARGE SCALE GENOMIC DNA]</scope>
    <source>
        <strain evidence="3 4">CCMP2467</strain>
    </source>
</reference>
<sequence length="836" mass="93741">MGICVHKAQAEQQQEVMEWPPQVEEESVVEVAKAVADTAEAVAKERLQSDIPVSHDELVKLIKLAELKPVTTRRSLKVVGQERVLRMWIFGAFVHGGKNGLTSLLRQRPHLARAIARYMVGKSSEPFATVVITENVAFIPHRDPNDGHYKTTISGLTSFCGGQLWTENVGGEYDDHTVWRYVREGGKALSGKLHQLADGRSTTFQGTAWHGTEPYEGNRMVCIAYMPRNWKELNESDLGVLGKLGFKIPSDVRVCTHATPEEETQSSTSILSQQQREEEVKSLLACKVSISECDFATNFFTIEEKRTLGQSSKHMIPEDDHHHDASQLPHSTDDDDDVDDEGLKVEGFKAEEVSHPGAPVEPWDLEHLKAESTEDHAVKDLWKCCRESIYQKGDESSLKARGHRRPHRKLSGQDIGEGVVSVDLSGPHKKTYAGNKFAVVVCAHLREGVDLPFVRGIPNKEAKTVTDALRDVLLQLVSLAGGDQITFRIHSDQGKEFVAKIAHEDLKTFTFNHFRTFAVPYSHQSNGRIEQLIDSLKTSTASFLLSGQLDVRFWDEVMVHAAKLKRMRQLHIPIRTDLPIPGDDVLVRKPVENMPSFEDRTERGMFLELNIQWFQGQTAVACDHKAGFRTDEEEHETEEIFQQLEPTWIAGAADISTAFLNTVLQRGEAPLLEPPAIMRRLNLVPRGVKYLRLKALYGLRISPKDRDATLNGSVIKPRTGDVMPAVRLEPLDICEGLWRITNADTGALMGLLTLYVDDTLIIACPEVVSRCLEYIGQKWTLKLQGYISRKECDIKCGELGQLERKAELVFLGVQISFNAQGDVIINQRAWVLQVKV</sequence>
<dbReference type="PROSITE" id="PS50994">
    <property type="entry name" value="INTEGRASE"/>
    <property type="match status" value="1"/>
</dbReference>
<organism evidence="3 4">
    <name type="scientific">Symbiodinium microadriaticum</name>
    <name type="common">Dinoflagellate</name>
    <name type="synonym">Zooxanthella microadriatica</name>
    <dbReference type="NCBI Taxonomy" id="2951"/>
    <lineage>
        <taxon>Eukaryota</taxon>
        <taxon>Sar</taxon>
        <taxon>Alveolata</taxon>
        <taxon>Dinophyceae</taxon>
        <taxon>Suessiales</taxon>
        <taxon>Symbiodiniaceae</taxon>
        <taxon>Symbiodinium</taxon>
    </lineage>
</organism>
<comment type="caution">
    <text evidence="3">The sequence shown here is derived from an EMBL/GenBank/DDBJ whole genome shotgun (WGS) entry which is preliminary data.</text>
</comment>
<evidence type="ECO:0000313" key="3">
    <source>
        <dbReference type="EMBL" id="OLP75725.1"/>
    </source>
</evidence>
<accession>A0A1Q9BYI7</accession>
<feature type="domain" description="Integrase catalytic" evidence="2">
    <location>
        <begin position="402"/>
        <end position="589"/>
    </location>
</feature>
<dbReference type="EMBL" id="LSRX01002309">
    <property type="protein sequence ID" value="OLP75725.1"/>
    <property type="molecule type" value="Genomic_DNA"/>
</dbReference>
<dbReference type="InterPro" id="IPR001584">
    <property type="entry name" value="Integrase_cat-core"/>
</dbReference>
<dbReference type="AlphaFoldDB" id="A0A1Q9BYI7"/>
<dbReference type="GO" id="GO:0015074">
    <property type="term" value="P:DNA integration"/>
    <property type="evidence" value="ECO:0007669"/>
    <property type="project" value="InterPro"/>
</dbReference>
<dbReference type="Proteomes" id="UP000186817">
    <property type="component" value="Unassembled WGS sequence"/>
</dbReference>
<dbReference type="OrthoDB" id="95964at2759"/>
<name>A0A1Q9BYI7_SYMMI</name>
<dbReference type="SUPFAM" id="SSF53098">
    <property type="entry name" value="Ribonuclease H-like"/>
    <property type="match status" value="1"/>
</dbReference>